<dbReference type="OrthoDB" id="9154211at2"/>
<reference evidence="1 2" key="1">
    <citation type="submission" date="2018-05" db="EMBL/GenBank/DDBJ databases">
        <title>Genomic Encyclopedia of Type Strains, Phase IV (KMG-IV): sequencing the most valuable type-strain genomes for metagenomic binning, comparative biology and taxonomic classification.</title>
        <authorList>
            <person name="Goeker M."/>
        </authorList>
    </citation>
    <scope>NUCLEOTIDE SEQUENCE [LARGE SCALE GENOMIC DNA]</scope>
    <source>
        <strain evidence="1 2">DSM 25134</strain>
    </source>
</reference>
<sequence>MQNTQADASAREAEHAWRHAKQLEQALIELLQQALPASGLCTVGKPLTEQQKRGESRQALCCSLPLLQKKKRKDTIVAFLNFQISLAGDGVPRVGASGQGEPLGPVLHLAHWTCEFSFEYDAYVGFPATGWQPWLNQAGRLLRWEDDESPFGDEWTYSLRLDALSTDEGLLRRVVLQPVLALLEGAQAEQALPDDLPGLVRYVDVPAADGLQDLRVLG</sequence>
<evidence type="ECO:0000313" key="1">
    <source>
        <dbReference type="EMBL" id="PXX41326.1"/>
    </source>
</evidence>
<protein>
    <submittedName>
        <fullName evidence="1">Uncharacterized protein</fullName>
    </submittedName>
</protein>
<organism evidence="1 2">
    <name type="scientific">Aquitalea magnusonii</name>
    <dbReference type="NCBI Taxonomy" id="332411"/>
    <lineage>
        <taxon>Bacteria</taxon>
        <taxon>Pseudomonadati</taxon>
        <taxon>Pseudomonadota</taxon>
        <taxon>Betaproteobacteria</taxon>
        <taxon>Neisseriales</taxon>
        <taxon>Chromobacteriaceae</taxon>
        <taxon>Aquitalea</taxon>
    </lineage>
</organism>
<comment type="caution">
    <text evidence="1">The sequence shown here is derived from an EMBL/GenBank/DDBJ whole genome shotgun (WGS) entry which is preliminary data.</text>
</comment>
<dbReference type="AlphaFoldDB" id="A0A318IYJ4"/>
<name>A0A318IYJ4_9NEIS</name>
<evidence type="ECO:0000313" key="2">
    <source>
        <dbReference type="Proteomes" id="UP000248395"/>
    </source>
</evidence>
<gene>
    <name evidence="1" type="ORF">DFR38_12510</name>
</gene>
<accession>A0A318IYJ4</accession>
<proteinExistence type="predicted"/>
<dbReference type="Proteomes" id="UP000248395">
    <property type="component" value="Unassembled WGS sequence"/>
</dbReference>
<dbReference type="EMBL" id="QJKC01000025">
    <property type="protein sequence ID" value="PXX41326.1"/>
    <property type="molecule type" value="Genomic_DNA"/>
</dbReference>
<dbReference type="RefSeq" id="WP_110313772.1">
    <property type="nucleotide sequence ID" value="NZ_QJKC01000025.1"/>
</dbReference>
<keyword evidence="2" id="KW-1185">Reference proteome</keyword>